<feature type="chain" id="PRO_5042560427" evidence="2">
    <location>
        <begin position="22"/>
        <end position="138"/>
    </location>
</feature>
<evidence type="ECO:0000256" key="2">
    <source>
        <dbReference type="SAM" id="SignalP"/>
    </source>
</evidence>
<proteinExistence type="predicted"/>
<name>A0AAJ2H5A4_9BURK</name>
<dbReference type="Proteomes" id="UP001246152">
    <property type="component" value="Unassembled WGS sequence"/>
</dbReference>
<comment type="caution">
    <text evidence="3">The sequence shown here is derived from an EMBL/GenBank/DDBJ whole genome shotgun (WGS) entry which is preliminary data.</text>
</comment>
<evidence type="ECO:0000313" key="4">
    <source>
        <dbReference type="Proteomes" id="UP001246152"/>
    </source>
</evidence>
<organism evidence="3 4">
    <name type="scientific">Herbaspirillum huttiense</name>
    <dbReference type="NCBI Taxonomy" id="863372"/>
    <lineage>
        <taxon>Bacteria</taxon>
        <taxon>Pseudomonadati</taxon>
        <taxon>Pseudomonadota</taxon>
        <taxon>Betaproteobacteria</taxon>
        <taxon>Burkholderiales</taxon>
        <taxon>Oxalobacteraceae</taxon>
        <taxon>Herbaspirillum</taxon>
    </lineage>
</organism>
<feature type="region of interest" description="Disordered" evidence="1">
    <location>
        <begin position="118"/>
        <end position="138"/>
    </location>
</feature>
<dbReference type="AlphaFoldDB" id="A0AAJ2H5A4"/>
<evidence type="ECO:0000313" key="3">
    <source>
        <dbReference type="EMBL" id="MDR9837037.1"/>
    </source>
</evidence>
<dbReference type="EMBL" id="JAVLSM010000007">
    <property type="protein sequence ID" value="MDR9837037.1"/>
    <property type="molecule type" value="Genomic_DNA"/>
</dbReference>
<gene>
    <name evidence="3" type="ORF">RI046_15120</name>
</gene>
<evidence type="ECO:0000256" key="1">
    <source>
        <dbReference type="SAM" id="MobiDB-lite"/>
    </source>
</evidence>
<protein>
    <submittedName>
        <fullName evidence="3">Uncharacterized protein</fullName>
    </submittedName>
</protein>
<reference evidence="3" key="1">
    <citation type="submission" date="2023-04" db="EMBL/GenBank/DDBJ databases">
        <title>Description of first Herbaspirillum huttiense subsp. nephrolepsisexaltata and Herbaspirillum huttiense subsp. lycopersicon.</title>
        <authorList>
            <person name="Poudel M."/>
            <person name="Sharma A."/>
            <person name="Goss E."/>
            <person name="Tapia J.H."/>
            <person name="Harmon C.M."/>
            <person name="Jones J.B."/>
        </authorList>
    </citation>
    <scope>NUCLEOTIDE SEQUENCE</scope>
    <source>
        <strain evidence="3">G21-1742</strain>
    </source>
</reference>
<keyword evidence="2" id="KW-0732">Signal</keyword>
<sequence>MPRAQQLLVLALLCPMVTSQAFGATAKSVMIDAINNSDNGTASDVLTGAAAEVWKAQSKSDSPISINAKVVKRFKQPNCARVGVDLKQENVPTKDGKAAPFGFHYELNLCTDGLPPADSVDWSKVNPEAPSASPSQLK</sequence>
<accession>A0AAJ2H5A4</accession>
<feature type="signal peptide" evidence="2">
    <location>
        <begin position="1"/>
        <end position="21"/>
    </location>
</feature>